<dbReference type="PANTHER" id="PTHR21525:SF9">
    <property type="entry name" value="CHANNEL_COLICIN DOMAIN-CONTAINING PROTEIN"/>
    <property type="match status" value="1"/>
</dbReference>
<sequence length="502" mass="51530">MSDLKASLAMGTAENFVQRAQQYADAVSAMGQRGKQVMGAFSSSLGQASAFIERLQAQLGEPKKQDDKTGQDASDKAENSPLDKVLEQAESLVNELSHAVDTTSTVIDGVSNAAGEVNEFSSASVSAWQAITSNKSKTSSEYWSGVFKSVSNAYKEGKDVVTSVQTVVDTLSGKALDKGKEAQKPTVSTSPLSKDVLATNAETALTEHGLAGGANNKGATPAANVQRVFVVNMPKSGVFAVQRDQTNNTSEPSWLDKVKSAVDIGKDLLDLGKGIKEFRNGGTKGESLLDLSDIAGRNENSGAKAHGKPQSLLPHLVDKVDADFDKPAVPAKRFQPSKWIKGIKGNGVVNALVGSAELAEVWNGDASVKEKVKQSGGVVGSVVGSGLGTWGGAAAGAAIGSVVPVIGTAVGGLIGGVLGSMGGGAVGESFGSRLTSWFTGDDEEKAPSKASKPNAQGAADAALDKVHGEIKISVEDKRVTVSSVTAHNLNLSIAGSSMGGHP</sequence>
<dbReference type="EMBL" id="FLOB01000003">
    <property type="protein sequence ID" value="SBS30459.1"/>
    <property type="molecule type" value="Genomic_DNA"/>
</dbReference>
<accession>A0A1A8TDN1</accession>
<dbReference type="PANTHER" id="PTHR21525">
    <property type="entry name" value="MOTILE SPERM PROTEIN"/>
    <property type="match status" value="1"/>
</dbReference>
<organism evidence="2 3">
    <name type="scientific">Marinomonas spartinae</name>
    <dbReference type="NCBI Taxonomy" id="1792290"/>
    <lineage>
        <taxon>Bacteria</taxon>
        <taxon>Pseudomonadati</taxon>
        <taxon>Pseudomonadota</taxon>
        <taxon>Gammaproteobacteria</taxon>
        <taxon>Oceanospirillales</taxon>
        <taxon>Oceanospirillaceae</taxon>
        <taxon>Marinomonas</taxon>
    </lineage>
</organism>
<feature type="compositionally biased region" description="Basic and acidic residues" evidence="1">
    <location>
        <begin position="61"/>
        <end position="78"/>
    </location>
</feature>
<name>A0A1A8TDN1_9GAMM</name>
<dbReference type="RefSeq" id="WP_139063120.1">
    <property type="nucleotide sequence ID" value="NZ_FLOB01000003.1"/>
</dbReference>
<dbReference type="STRING" id="1792290.MSP8886_01820"/>
<reference evidence="2 3" key="1">
    <citation type="submission" date="2016-06" db="EMBL/GenBank/DDBJ databases">
        <authorList>
            <person name="Kjaerup R.B."/>
            <person name="Dalgaard T.S."/>
            <person name="Juul-Madsen H.R."/>
        </authorList>
    </citation>
    <scope>NUCLEOTIDE SEQUENCE [LARGE SCALE GENOMIC DNA]</scope>
    <source>
        <strain evidence="2 3">CECT 8886</strain>
    </source>
</reference>
<keyword evidence="3" id="KW-1185">Reference proteome</keyword>
<dbReference type="Proteomes" id="UP000092544">
    <property type="component" value="Unassembled WGS sequence"/>
</dbReference>
<gene>
    <name evidence="2" type="ORF">MSP8886_01820</name>
</gene>
<evidence type="ECO:0000256" key="1">
    <source>
        <dbReference type="SAM" id="MobiDB-lite"/>
    </source>
</evidence>
<proteinExistence type="predicted"/>
<dbReference type="AlphaFoldDB" id="A0A1A8TDN1"/>
<evidence type="ECO:0000313" key="2">
    <source>
        <dbReference type="EMBL" id="SBS30459.1"/>
    </source>
</evidence>
<evidence type="ECO:0000313" key="3">
    <source>
        <dbReference type="Proteomes" id="UP000092544"/>
    </source>
</evidence>
<protein>
    <submittedName>
        <fullName evidence="2">Uncharacterized protein</fullName>
    </submittedName>
</protein>
<feature type="region of interest" description="Disordered" evidence="1">
    <location>
        <begin position="60"/>
        <end position="81"/>
    </location>
</feature>